<sequence length="349" mass="38826">MFTNFNHSTDIQVQLGPTHLPQLFTLSLQPCPSDCQLKDSRVDAISRHFLQHCRLIFLPSNTHSASSSQTTDLSLVNYTTLQNDGTSGLARRFNSLLHLHLSEHNIWIHDLLGQLSQNDATDWYSIVDSKLLDALAQFVDDLLPQQHNVSTRSHAILTCLTVALNLLAQQIDDLLEHERLEGQNGSSPNGHLVACDCEFMRQTSFLDVNINQSDDENVPKVDIVQQEQSVVRSGFDVDDKFNQQTEIGVDVSIACFYRSPMSPPIGVKLDFCNVSLDADHGVSDRGIVNDSGSPEKPISVAKRPGFPRKHHIRIDNCESYLGEKCPFMKAVALRVDPQISCLSAQIALT</sequence>
<gene>
    <name evidence="1" type="ORF">PXEA_LOCUS25320</name>
</gene>
<dbReference type="AlphaFoldDB" id="A0A3S5BNG1"/>
<comment type="caution">
    <text evidence="1">The sequence shown here is derived from an EMBL/GenBank/DDBJ whole genome shotgun (WGS) entry which is preliminary data.</text>
</comment>
<feature type="non-terminal residue" evidence="1">
    <location>
        <position position="349"/>
    </location>
</feature>
<proteinExistence type="predicted"/>
<name>A0A3S5BNG1_9PLAT</name>
<organism evidence="1 2">
    <name type="scientific">Protopolystoma xenopodis</name>
    <dbReference type="NCBI Taxonomy" id="117903"/>
    <lineage>
        <taxon>Eukaryota</taxon>
        <taxon>Metazoa</taxon>
        <taxon>Spiralia</taxon>
        <taxon>Lophotrochozoa</taxon>
        <taxon>Platyhelminthes</taxon>
        <taxon>Monogenea</taxon>
        <taxon>Polyopisthocotylea</taxon>
        <taxon>Polystomatidea</taxon>
        <taxon>Polystomatidae</taxon>
        <taxon>Protopolystoma</taxon>
    </lineage>
</organism>
<keyword evidence="2" id="KW-1185">Reference proteome</keyword>
<dbReference type="EMBL" id="CAAALY010127556">
    <property type="protein sequence ID" value="VEL31880.1"/>
    <property type="molecule type" value="Genomic_DNA"/>
</dbReference>
<evidence type="ECO:0000313" key="2">
    <source>
        <dbReference type="Proteomes" id="UP000784294"/>
    </source>
</evidence>
<evidence type="ECO:0000313" key="1">
    <source>
        <dbReference type="EMBL" id="VEL31880.1"/>
    </source>
</evidence>
<accession>A0A3S5BNG1</accession>
<dbReference type="Proteomes" id="UP000784294">
    <property type="component" value="Unassembled WGS sequence"/>
</dbReference>
<protein>
    <submittedName>
        <fullName evidence="1">Uncharacterized protein</fullName>
    </submittedName>
</protein>
<reference evidence="1" key="1">
    <citation type="submission" date="2018-11" db="EMBL/GenBank/DDBJ databases">
        <authorList>
            <consortium name="Pathogen Informatics"/>
        </authorList>
    </citation>
    <scope>NUCLEOTIDE SEQUENCE</scope>
</reference>